<name>A0A7V2WSP9_9BACT</name>
<dbReference type="Proteomes" id="UP000885797">
    <property type="component" value="Unassembled WGS sequence"/>
</dbReference>
<evidence type="ECO:0000313" key="1">
    <source>
        <dbReference type="EMBL" id="HFC46797.1"/>
    </source>
</evidence>
<proteinExistence type="predicted"/>
<reference evidence="1" key="1">
    <citation type="journal article" date="2020" name="mSystems">
        <title>Genome- and Community-Level Interaction Insights into Carbon Utilization and Element Cycling Functions of Hydrothermarchaeota in Hydrothermal Sediment.</title>
        <authorList>
            <person name="Zhou Z."/>
            <person name="Liu Y."/>
            <person name="Xu W."/>
            <person name="Pan J."/>
            <person name="Luo Z.H."/>
            <person name="Li M."/>
        </authorList>
    </citation>
    <scope>NUCLEOTIDE SEQUENCE [LARGE SCALE GENOMIC DNA]</scope>
    <source>
        <strain evidence="1">HyVt-503</strain>
    </source>
</reference>
<accession>A0A7V2WSP9</accession>
<comment type="caution">
    <text evidence="1">The sequence shown here is derived from an EMBL/GenBank/DDBJ whole genome shotgun (WGS) entry which is preliminary data.</text>
</comment>
<dbReference type="Pfam" id="PF04365">
    <property type="entry name" value="BrnT_toxin"/>
    <property type="match status" value="1"/>
</dbReference>
<dbReference type="InterPro" id="IPR038573">
    <property type="entry name" value="BrnT_sf"/>
</dbReference>
<gene>
    <name evidence="1" type="ORF">ENJ63_02825</name>
</gene>
<dbReference type="InterPro" id="IPR007460">
    <property type="entry name" value="BrnT_toxin"/>
</dbReference>
<sequence length="102" mass="12131">MDVESKKILQECTGFEWDDGNKNKNWIKHRVSNSECEQIFFNHPLIVQVDANHSNLEERYYALGITDLGRKLFVVFTIRNKKIRIISARDMSRKERKIYEAI</sequence>
<dbReference type="EMBL" id="DRND01000226">
    <property type="protein sequence ID" value="HFC46797.1"/>
    <property type="molecule type" value="Genomic_DNA"/>
</dbReference>
<dbReference type="AlphaFoldDB" id="A0A7V2WSP9"/>
<organism evidence="1">
    <name type="scientific">Dissulfuribacter thermophilus</name>
    <dbReference type="NCBI Taxonomy" id="1156395"/>
    <lineage>
        <taxon>Bacteria</taxon>
        <taxon>Pseudomonadati</taxon>
        <taxon>Thermodesulfobacteriota</taxon>
        <taxon>Dissulfuribacteria</taxon>
        <taxon>Dissulfuribacterales</taxon>
        <taxon>Dissulfuribacteraceae</taxon>
        <taxon>Dissulfuribacter</taxon>
    </lineage>
</organism>
<dbReference type="Gene3D" id="3.10.450.530">
    <property type="entry name" value="Ribonuclease toxin, BrnT, of type II toxin-antitoxin system"/>
    <property type="match status" value="1"/>
</dbReference>
<protein>
    <submittedName>
        <fullName evidence="1">BrnT family toxin</fullName>
    </submittedName>
</protein>